<accession>A0ABS4JJR9</accession>
<evidence type="ECO:0000313" key="6">
    <source>
        <dbReference type="EMBL" id="MBP2001355.1"/>
    </source>
</evidence>
<feature type="domain" description="Fibronectin type-III" evidence="5">
    <location>
        <begin position="316"/>
        <end position="403"/>
    </location>
</feature>
<evidence type="ECO:0000256" key="3">
    <source>
        <dbReference type="ARBA" id="ARBA00023326"/>
    </source>
</evidence>
<dbReference type="InterPro" id="IPR036573">
    <property type="entry name" value="CBM_sf_5/12"/>
</dbReference>
<keyword evidence="2" id="KW-0378">Hydrolase</keyword>
<feature type="domain" description="Fibronectin type-III" evidence="5">
    <location>
        <begin position="216"/>
        <end position="304"/>
    </location>
</feature>
<dbReference type="InterPro" id="IPR051024">
    <property type="entry name" value="GlcNAc_Chitin_IntDeg"/>
</dbReference>
<dbReference type="Pfam" id="PF02839">
    <property type="entry name" value="CBM_5_12"/>
    <property type="match status" value="1"/>
</dbReference>
<feature type="region of interest" description="Disordered" evidence="4">
    <location>
        <begin position="289"/>
        <end position="322"/>
    </location>
</feature>
<dbReference type="SUPFAM" id="SSF81296">
    <property type="entry name" value="E set domains"/>
    <property type="match status" value="1"/>
</dbReference>
<dbReference type="SMART" id="SM00495">
    <property type="entry name" value="ChtBD3"/>
    <property type="match status" value="1"/>
</dbReference>
<dbReference type="CDD" id="cd00063">
    <property type="entry name" value="FN3"/>
    <property type="match status" value="2"/>
</dbReference>
<gene>
    <name evidence="6" type="ORF">J2Z69_002398</name>
</gene>
<dbReference type="Pfam" id="PF03067">
    <property type="entry name" value="LPMO_10"/>
    <property type="match status" value="1"/>
</dbReference>
<dbReference type="RefSeq" id="WP_245339227.1">
    <property type="nucleotide sequence ID" value="NZ_JAGGLD010000003.1"/>
</dbReference>
<dbReference type="InterPro" id="IPR013783">
    <property type="entry name" value="Ig-like_fold"/>
</dbReference>
<evidence type="ECO:0000313" key="7">
    <source>
        <dbReference type="Proteomes" id="UP001519288"/>
    </source>
</evidence>
<dbReference type="SUPFAM" id="SSF49265">
    <property type="entry name" value="Fibronectin type III"/>
    <property type="match status" value="1"/>
</dbReference>
<dbReference type="SUPFAM" id="SSF51055">
    <property type="entry name" value="Carbohydrate binding domain"/>
    <property type="match status" value="1"/>
</dbReference>
<keyword evidence="7" id="KW-1185">Reference proteome</keyword>
<keyword evidence="3" id="KW-0624">Polysaccharide degradation</keyword>
<dbReference type="InterPro" id="IPR004302">
    <property type="entry name" value="Cellulose/chitin-bd_N"/>
</dbReference>
<dbReference type="PANTHER" id="PTHR34823:SF1">
    <property type="entry name" value="CHITIN-BINDING TYPE-4 DOMAIN-CONTAINING PROTEIN"/>
    <property type="match status" value="1"/>
</dbReference>
<evidence type="ECO:0000256" key="2">
    <source>
        <dbReference type="ARBA" id="ARBA00022801"/>
    </source>
</evidence>
<dbReference type="InterPro" id="IPR036116">
    <property type="entry name" value="FN3_sf"/>
</dbReference>
<comment type="caution">
    <text evidence="6">The sequence shown here is derived from an EMBL/GenBank/DDBJ whole genome shotgun (WGS) entry which is preliminary data.</text>
</comment>
<reference evidence="6 7" key="1">
    <citation type="submission" date="2021-03" db="EMBL/GenBank/DDBJ databases">
        <title>Genomic Encyclopedia of Type Strains, Phase IV (KMG-IV): sequencing the most valuable type-strain genomes for metagenomic binning, comparative biology and taxonomic classification.</title>
        <authorList>
            <person name="Goeker M."/>
        </authorList>
    </citation>
    <scope>NUCLEOTIDE SEQUENCE [LARGE SCALE GENOMIC DNA]</scope>
    <source>
        <strain evidence="6 7">DSM 26806</strain>
    </source>
</reference>
<organism evidence="6 7">
    <name type="scientific">Paenibacillus shirakamiensis</name>
    <dbReference type="NCBI Taxonomy" id="1265935"/>
    <lineage>
        <taxon>Bacteria</taxon>
        <taxon>Bacillati</taxon>
        <taxon>Bacillota</taxon>
        <taxon>Bacilli</taxon>
        <taxon>Bacillales</taxon>
        <taxon>Paenibacillaceae</taxon>
        <taxon>Paenibacillus</taxon>
    </lineage>
</organism>
<dbReference type="Gene3D" id="2.60.40.10">
    <property type="entry name" value="Immunoglobulins"/>
    <property type="match status" value="2"/>
</dbReference>
<dbReference type="InterPro" id="IPR003961">
    <property type="entry name" value="FN3_dom"/>
</dbReference>
<evidence type="ECO:0000256" key="1">
    <source>
        <dbReference type="ARBA" id="ARBA00022729"/>
    </source>
</evidence>
<name>A0ABS4JJR9_9BACL</name>
<evidence type="ECO:0000259" key="5">
    <source>
        <dbReference type="PROSITE" id="PS50853"/>
    </source>
</evidence>
<dbReference type="Gene3D" id="2.10.10.20">
    <property type="entry name" value="Carbohydrate-binding module superfamily 5/12"/>
    <property type="match status" value="1"/>
</dbReference>
<dbReference type="PANTHER" id="PTHR34823">
    <property type="entry name" value="GLCNAC-BINDING PROTEIN A"/>
    <property type="match status" value="1"/>
</dbReference>
<evidence type="ECO:0000256" key="4">
    <source>
        <dbReference type="SAM" id="MobiDB-lite"/>
    </source>
</evidence>
<sequence>MTITRSAHPLHPKVLFTAGAVLFLSLLMMLFAGKASAHGYIDNPSSRAALCASGVNKNCGAIIYEPQSLEAPKGFPNAGPADGKIASAAGAFPELDQQTATRWSKVNVSPGTTTFHWTIEANHATTSWKYYITKQNWDPNAPLSRSQFDLTPFCSVDYKGKQPPKSYSDTCTVPSRTGYQVILAVWEISDTANAFYNVIDANFGGASSADTTAPTAPTSLSSSNVTSSGATLTWAASTDNVGVTAYKIYNGSTLFGTTTSGNTLSYNVTGLNANTAYTLTVKAVDAAGNTSSASNSASFTTTGGTTNPGDTTAPTAPGNLSSSNVTSSGVTLTWSAASDNVGVTGYRVYNGSTLVTTTSASTLTYTVSGLTASTGYNFTVKAIDAAGNASASSNTAAVTTIAGSGSTVSAWAPNVSYAAGALVTYGGKTYKALQPHTSINGWEPSNVPALWQLVS</sequence>
<feature type="compositionally biased region" description="Low complexity" evidence="4">
    <location>
        <begin position="289"/>
        <end position="319"/>
    </location>
</feature>
<protein>
    <submittedName>
        <fullName evidence="6">Chitin-binding protein</fullName>
    </submittedName>
</protein>
<dbReference type="InterPro" id="IPR003610">
    <property type="entry name" value="CBM5/12"/>
</dbReference>
<dbReference type="CDD" id="cd12214">
    <property type="entry name" value="ChiA1_BD"/>
    <property type="match status" value="1"/>
</dbReference>
<dbReference type="InterPro" id="IPR014756">
    <property type="entry name" value="Ig_E-set"/>
</dbReference>
<dbReference type="Gene3D" id="2.70.50.50">
    <property type="entry name" value="chitin-binding protein cbp21"/>
    <property type="match status" value="1"/>
</dbReference>
<keyword evidence="3" id="KW-0119">Carbohydrate metabolism</keyword>
<dbReference type="Proteomes" id="UP001519288">
    <property type="component" value="Unassembled WGS sequence"/>
</dbReference>
<dbReference type="Pfam" id="PF00041">
    <property type="entry name" value="fn3"/>
    <property type="match status" value="2"/>
</dbReference>
<proteinExistence type="predicted"/>
<dbReference type="PROSITE" id="PS50853">
    <property type="entry name" value="FN3"/>
    <property type="match status" value="2"/>
</dbReference>
<dbReference type="CDD" id="cd21177">
    <property type="entry name" value="LPMO_AA10"/>
    <property type="match status" value="1"/>
</dbReference>
<keyword evidence="1" id="KW-0732">Signal</keyword>
<dbReference type="EMBL" id="JAGGLD010000003">
    <property type="protein sequence ID" value="MBP2001355.1"/>
    <property type="molecule type" value="Genomic_DNA"/>
</dbReference>
<dbReference type="SMART" id="SM00060">
    <property type="entry name" value="FN3"/>
    <property type="match status" value="2"/>
</dbReference>